<evidence type="ECO:0000256" key="7">
    <source>
        <dbReference type="SAM" id="MobiDB-lite"/>
    </source>
</evidence>
<dbReference type="OrthoDB" id="9798386at2"/>
<dbReference type="InterPro" id="IPR036852">
    <property type="entry name" value="Peptidase_S8/S53_dom_sf"/>
</dbReference>
<dbReference type="GO" id="GO:0006508">
    <property type="term" value="P:proteolysis"/>
    <property type="evidence" value="ECO:0007669"/>
    <property type="project" value="UniProtKB-KW"/>
</dbReference>
<dbReference type="PROSITE" id="PS00137">
    <property type="entry name" value="SUBTILASE_HIS"/>
    <property type="match status" value="1"/>
</dbReference>
<evidence type="ECO:0000256" key="5">
    <source>
        <dbReference type="PROSITE-ProRule" id="PRU01240"/>
    </source>
</evidence>
<dbReference type="InterPro" id="IPR015500">
    <property type="entry name" value="Peptidase_S8_subtilisin-rel"/>
</dbReference>
<dbReference type="PRINTS" id="PR00723">
    <property type="entry name" value="SUBTILISIN"/>
</dbReference>
<protein>
    <submittedName>
        <fullName evidence="9">Protease</fullName>
    </submittedName>
</protein>
<dbReference type="CDD" id="cd07480">
    <property type="entry name" value="Peptidases_S8_12"/>
    <property type="match status" value="1"/>
</dbReference>
<feature type="active site" description="Charge relay system" evidence="5">
    <location>
        <position position="181"/>
    </location>
</feature>
<comment type="similarity">
    <text evidence="1 5 6">Belongs to the peptidase S8 family.</text>
</comment>
<dbReference type="GO" id="GO:0005615">
    <property type="term" value="C:extracellular space"/>
    <property type="evidence" value="ECO:0007669"/>
    <property type="project" value="TreeGrafter"/>
</dbReference>
<dbReference type="InterPro" id="IPR023828">
    <property type="entry name" value="Peptidase_S8_Ser-AS"/>
</dbReference>
<dbReference type="Gene3D" id="3.40.50.200">
    <property type="entry name" value="Peptidase S8/S53 domain"/>
    <property type="match status" value="1"/>
</dbReference>
<dbReference type="Pfam" id="PF00082">
    <property type="entry name" value="Peptidase_S8"/>
    <property type="match status" value="1"/>
</dbReference>
<feature type="active site" description="Charge relay system" evidence="5">
    <location>
        <position position="213"/>
    </location>
</feature>
<keyword evidence="3 5" id="KW-0378">Hydrolase</keyword>
<reference evidence="9 10" key="1">
    <citation type="submission" date="2019-02" db="EMBL/GenBank/DDBJ databases">
        <title>Pedobacter sp. RP-3-21 sp. nov., isolated from Arctic soil.</title>
        <authorList>
            <person name="Dahal R.H."/>
        </authorList>
    </citation>
    <scope>NUCLEOTIDE SEQUENCE [LARGE SCALE GENOMIC DNA]</scope>
    <source>
        <strain evidence="9 10">RP-3-21</strain>
    </source>
</reference>
<accession>A0A4R0Q5Q3</accession>
<gene>
    <name evidence="9" type="ORF">EZ456_03395</name>
</gene>
<keyword evidence="10" id="KW-1185">Reference proteome</keyword>
<keyword evidence="2 5" id="KW-0645">Protease</keyword>
<dbReference type="SUPFAM" id="SSF52743">
    <property type="entry name" value="Subtilisin-like"/>
    <property type="match status" value="1"/>
</dbReference>
<sequence>MSKTLKKEEKVEYTGRYLVLLPEGSNTSDSINQINSISGLNLKSSLEFENEFFTDKDLAKTDGIILDKLGIAIVNEKPKIENSISSFGENDMIVEKERVVYAIGMLDESTQNYVEGYRDAVNQMTNVLVGTETEDYDYEEQESEVESVGATWGLKATNVVPTSFLRYNPYNGAGIKVAILDTGFDFHHPDFAGRPVVHQSFISGESTQDGHGHGTHCTGTACGPSSSPSATERYGIAYAASIYIGKVLSNGGSGGDGGILAGINWAIANRCDVVSMSLRGFVTGAGYSAVFETAAARALAQGTLIIAAAGNDSARPGTVRQVMHPANCPSIMAVGAVDVNMNVAAFSNGGLYPTYGAVDIAAPGVNVYSSTKLPTKYASWNGTSMATPHVAGIAALWAQASGLRGINLWRKLTSTAKALSLPGRDVGAGLVQAPTKTRFIKYPIDRFPIDKFPILVNPKFPIDPIGPIEKIIR</sequence>
<dbReference type="Proteomes" id="UP000293925">
    <property type="component" value="Unassembled WGS sequence"/>
</dbReference>
<dbReference type="PROSITE" id="PS00136">
    <property type="entry name" value="SUBTILASE_ASP"/>
    <property type="match status" value="1"/>
</dbReference>
<dbReference type="InterPro" id="IPR022398">
    <property type="entry name" value="Peptidase_S8_His-AS"/>
</dbReference>
<dbReference type="PANTHER" id="PTHR43806:SF11">
    <property type="entry name" value="CEREVISIN-RELATED"/>
    <property type="match status" value="1"/>
</dbReference>
<dbReference type="PROSITE" id="PS51892">
    <property type="entry name" value="SUBTILASE"/>
    <property type="match status" value="1"/>
</dbReference>
<proteinExistence type="inferred from homology"/>
<evidence type="ECO:0000256" key="1">
    <source>
        <dbReference type="ARBA" id="ARBA00011073"/>
    </source>
</evidence>
<dbReference type="RefSeq" id="WP_131527293.1">
    <property type="nucleotide sequence ID" value="NZ_SJSO01000002.1"/>
</dbReference>
<evidence type="ECO:0000256" key="4">
    <source>
        <dbReference type="ARBA" id="ARBA00022825"/>
    </source>
</evidence>
<dbReference type="InterPro" id="IPR000209">
    <property type="entry name" value="Peptidase_S8/S53_dom"/>
</dbReference>
<dbReference type="EMBL" id="SJSO01000002">
    <property type="protein sequence ID" value="TCD29219.1"/>
    <property type="molecule type" value="Genomic_DNA"/>
</dbReference>
<comment type="caution">
    <text evidence="9">The sequence shown here is derived from an EMBL/GenBank/DDBJ whole genome shotgun (WGS) entry which is preliminary data.</text>
</comment>
<name>A0A4R0Q5Q3_9SPHI</name>
<evidence type="ECO:0000256" key="6">
    <source>
        <dbReference type="RuleBase" id="RU003355"/>
    </source>
</evidence>
<dbReference type="InterPro" id="IPR023827">
    <property type="entry name" value="Peptidase_S8_Asp-AS"/>
</dbReference>
<evidence type="ECO:0000259" key="8">
    <source>
        <dbReference type="Pfam" id="PF00082"/>
    </source>
</evidence>
<evidence type="ECO:0000313" key="9">
    <source>
        <dbReference type="EMBL" id="TCD29219.1"/>
    </source>
</evidence>
<feature type="region of interest" description="Disordered" evidence="7">
    <location>
        <begin position="205"/>
        <end position="225"/>
    </location>
</feature>
<dbReference type="GO" id="GO:0004252">
    <property type="term" value="F:serine-type endopeptidase activity"/>
    <property type="evidence" value="ECO:0007669"/>
    <property type="project" value="UniProtKB-UniRule"/>
</dbReference>
<dbReference type="AlphaFoldDB" id="A0A4R0Q5Q3"/>
<evidence type="ECO:0000256" key="2">
    <source>
        <dbReference type="ARBA" id="ARBA00022670"/>
    </source>
</evidence>
<dbReference type="PANTHER" id="PTHR43806">
    <property type="entry name" value="PEPTIDASE S8"/>
    <property type="match status" value="1"/>
</dbReference>
<dbReference type="PROSITE" id="PS00138">
    <property type="entry name" value="SUBTILASE_SER"/>
    <property type="match status" value="1"/>
</dbReference>
<feature type="domain" description="Peptidase S8/S53" evidence="8">
    <location>
        <begin position="172"/>
        <end position="400"/>
    </location>
</feature>
<evidence type="ECO:0000313" key="10">
    <source>
        <dbReference type="Proteomes" id="UP000293925"/>
    </source>
</evidence>
<evidence type="ECO:0000256" key="3">
    <source>
        <dbReference type="ARBA" id="ARBA00022801"/>
    </source>
</evidence>
<keyword evidence="4 5" id="KW-0720">Serine protease</keyword>
<feature type="active site" description="Charge relay system" evidence="5">
    <location>
        <position position="384"/>
    </location>
</feature>
<dbReference type="InterPro" id="IPR050131">
    <property type="entry name" value="Peptidase_S8_subtilisin-like"/>
</dbReference>
<organism evidence="9 10">
    <name type="scientific">Pedobacter psychrodurus</name>
    <dbReference type="NCBI Taxonomy" id="2530456"/>
    <lineage>
        <taxon>Bacteria</taxon>
        <taxon>Pseudomonadati</taxon>
        <taxon>Bacteroidota</taxon>
        <taxon>Sphingobacteriia</taxon>
        <taxon>Sphingobacteriales</taxon>
        <taxon>Sphingobacteriaceae</taxon>
        <taxon>Pedobacter</taxon>
    </lineage>
</organism>